<evidence type="ECO:0000313" key="3">
    <source>
        <dbReference type="Proteomes" id="UP001328107"/>
    </source>
</evidence>
<protein>
    <submittedName>
        <fullName evidence="2">Uncharacterized protein</fullName>
    </submittedName>
</protein>
<comment type="caution">
    <text evidence="2">The sequence shown here is derived from an EMBL/GenBank/DDBJ whole genome shotgun (WGS) entry which is preliminary data.</text>
</comment>
<name>A0AAN4YXQ7_9BILA</name>
<dbReference type="EMBL" id="BTRK01000001">
    <property type="protein sequence ID" value="GMR30398.1"/>
    <property type="molecule type" value="Genomic_DNA"/>
</dbReference>
<dbReference type="Proteomes" id="UP001328107">
    <property type="component" value="Unassembled WGS sequence"/>
</dbReference>
<evidence type="ECO:0000256" key="1">
    <source>
        <dbReference type="SAM" id="MobiDB-lite"/>
    </source>
</evidence>
<dbReference type="AlphaFoldDB" id="A0AAN4YXQ7"/>
<accession>A0AAN4YXQ7</accession>
<evidence type="ECO:0000313" key="2">
    <source>
        <dbReference type="EMBL" id="GMR30398.1"/>
    </source>
</evidence>
<feature type="compositionally biased region" description="Basic and acidic residues" evidence="1">
    <location>
        <begin position="40"/>
        <end position="53"/>
    </location>
</feature>
<organism evidence="2 3">
    <name type="scientific">Pristionchus mayeri</name>
    <dbReference type="NCBI Taxonomy" id="1317129"/>
    <lineage>
        <taxon>Eukaryota</taxon>
        <taxon>Metazoa</taxon>
        <taxon>Ecdysozoa</taxon>
        <taxon>Nematoda</taxon>
        <taxon>Chromadorea</taxon>
        <taxon>Rhabditida</taxon>
        <taxon>Rhabditina</taxon>
        <taxon>Diplogasteromorpha</taxon>
        <taxon>Diplogasteroidea</taxon>
        <taxon>Neodiplogasteridae</taxon>
        <taxon>Pristionchus</taxon>
    </lineage>
</organism>
<gene>
    <name evidence="2" type="ORF">PMAYCL1PPCAC_00593</name>
</gene>
<reference evidence="3" key="1">
    <citation type="submission" date="2022-10" db="EMBL/GenBank/DDBJ databases">
        <title>Genome assembly of Pristionchus species.</title>
        <authorList>
            <person name="Yoshida K."/>
            <person name="Sommer R.J."/>
        </authorList>
    </citation>
    <scope>NUCLEOTIDE SEQUENCE [LARGE SCALE GENOMIC DNA]</scope>
    <source>
        <strain evidence="3">RS5460</strain>
    </source>
</reference>
<proteinExistence type="predicted"/>
<feature type="region of interest" description="Disordered" evidence="1">
    <location>
        <begin position="38"/>
        <end position="81"/>
    </location>
</feature>
<keyword evidence="3" id="KW-1185">Reference proteome</keyword>
<sequence length="97" mass="10820">MAAVLSGGRRSPADSVRHEVSFMFLPLPLEESIIECPSSKFDEHSTKTDRESHPPSLTCPSVRRGADTRKSPHPVDLGCNQCRKRGTRSGLVLHRRR</sequence>